<gene>
    <name evidence="2" type="ORF">DW2_08746</name>
</gene>
<name>A0A085TWF2_9RHOB</name>
<dbReference type="AlphaFoldDB" id="A0A085TWF2"/>
<comment type="caution">
    <text evidence="2">The sequence shown here is derived from an EMBL/GenBank/DDBJ whole genome shotgun (WGS) entry which is preliminary data.</text>
</comment>
<dbReference type="PATRIC" id="fig|1317124.6.peg.1776"/>
<dbReference type="OrthoDB" id="1122739at2"/>
<evidence type="ECO:0000313" key="3">
    <source>
        <dbReference type="Proteomes" id="UP000028607"/>
    </source>
</evidence>
<sequence length="125" mass="13233">MTTRSRTLTITAAVATVFGLLTIVSGGRALFGGVDMGAAVPFVLWFNFLAGFAYVLAGIGLWRGAGWAPMLSLGIALATVAVFTAFLWHVVSGGAWEARTMGAMILRSSIWITIAALAFRGRRTH</sequence>
<protein>
    <submittedName>
        <fullName evidence="2">Uncharacterized protein</fullName>
    </submittedName>
</protein>
<keyword evidence="3" id="KW-1185">Reference proteome</keyword>
<reference evidence="2 3" key="2">
    <citation type="journal article" date="2015" name="Antonie Van Leeuwenhoek">
        <title>Thioclava indica sp. nov., isolated from surface seawater of the Indian Ocean.</title>
        <authorList>
            <person name="Liu Y."/>
            <person name="Lai Q."/>
            <person name="Du J."/>
            <person name="Xu H."/>
            <person name="Jiang L."/>
            <person name="Shao Z."/>
        </authorList>
    </citation>
    <scope>NUCLEOTIDE SEQUENCE [LARGE SCALE GENOMIC DNA]</scope>
    <source>
        <strain evidence="2 3">13D2W-2</strain>
    </source>
</reference>
<feature type="transmembrane region" description="Helical" evidence="1">
    <location>
        <begin position="100"/>
        <end position="119"/>
    </location>
</feature>
<dbReference type="RefSeq" id="WP_038145505.1">
    <property type="nucleotide sequence ID" value="NZ_AQRC01000006.1"/>
</dbReference>
<dbReference type="EMBL" id="AQRC01000006">
    <property type="protein sequence ID" value="KFE35049.1"/>
    <property type="molecule type" value="Genomic_DNA"/>
</dbReference>
<keyword evidence="1" id="KW-0472">Membrane</keyword>
<feature type="transmembrane region" description="Helical" evidence="1">
    <location>
        <begin position="42"/>
        <end position="62"/>
    </location>
</feature>
<dbReference type="STRING" id="1317124.DW2_08746"/>
<accession>A0A085TWF2</accession>
<keyword evidence="1" id="KW-0812">Transmembrane</keyword>
<reference evidence="3" key="1">
    <citation type="submission" date="2013-04" db="EMBL/GenBank/DDBJ databases">
        <title>Thioclava sp. 13D2W-2 Genome Sequencing.</title>
        <authorList>
            <person name="Lai Q."/>
            <person name="Li G."/>
            <person name="Shao Z."/>
        </authorList>
    </citation>
    <scope>NUCLEOTIDE SEQUENCE [LARGE SCALE GENOMIC DNA]</scope>
    <source>
        <strain evidence="3">13D2W-2</strain>
    </source>
</reference>
<feature type="transmembrane region" description="Helical" evidence="1">
    <location>
        <begin position="69"/>
        <end position="88"/>
    </location>
</feature>
<dbReference type="eggNOG" id="ENOG5031F9K">
    <property type="taxonomic scope" value="Bacteria"/>
</dbReference>
<keyword evidence="1" id="KW-1133">Transmembrane helix</keyword>
<evidence type="ECO:0000256" key="1">
    <source>
        <dbReference type="SAM" id="Phobius"/>
    </source>
</evidence>
<proteinExistence type="predicted"/>
<organism evidence="2 3">
    <name type="scientific">Thioclava atlantica</name>
    <dbReference type="NCBI Taxonomy" id="1317124"/>
    <lineage>
        <taxon>Bacteria</taxon>
        <taxon>Pseudomonadati</taxon>
        <taxon>Pseudomonadota</taxon>
        <taxon>Alphaproteobacteria</taxon>
        <taxon>Rhodobacterales</taxon>
        <taxon>Paracoccaceae</taxon>
        <taxon>Thioclava</taxon>
    </lineage>
</organism>
<evidence type="ECO:0000313" key="2">
    <source>
        <dbReference type="EMBL" id="KFE35049.1"/>
    </source>
</evidence>
<dbReference type="Proteomes" id="UP000028607">
    <property type="component" value="Unassembled WGS sequence"/>
</dbReference>